<evidence type="ECO:0000313" key="3">
    <source>
        <dbReference type="Proteomes" id="UP000014760"/>
    </source>
</evidence>
<reference evidence="1 3" key="2">
    <citation type="journal article" date="2013" name="Nature">
        <title>Insights into bilaterian evolution from three spiralian genomes.</title>
        <authorList>
            <person name="Simakov O."/>
            <person name="Marletaz F."/>
            <person name="Cho S.J."/>
            <person name="Edsinger-Gonzales E."/>
            <person name="Havlak P."/>
            <person name="Hellsten U."/>
            <person name="Kuo D.H."/>
            <person name="Larsson T."/>
            <person name="Lv J."/>
            <person name="Arendt D."/>
            <person name="Savage R."/>
            <person name="Osoegawa K."/>
            <person name="de Jong P."/>
            <person name="Grimwood J."/>
            <person name="Chapman J.A."/>
            <person name="Shapiro H."/>
            <person name="Aerts A."/>
            <person name="Otillar R.P."/>
            <person name="Terry A.Y."/>
            <person name="Boore J.L."/>
            <person name="Grigoriev I.V."/>
            <person name="Lindberg D.R."/>
            <person name="Seaver E.C."/>
            <person name="Weisblat D.A."/>
            <person name="Putnam N.H."/>
            <person name="Rokhsar D.S."/>
        </authorList>
    </citation>
    <scope>NUCLEOTIDE SEQUENCE</scope>
    <source>
        <strain evidence="1 3">I ESC-2004</strain>
    </source>
</reference>
<name>R7TFN5_CAPTE</name>
<proteinExistence type="predicted"/>
<organism evidence="1">
    <name type="scientific">Capitella teleta</name>
    <name type="common">Polychaete worm</name>
    <dbReference type="NCBI Taxonomy" id="283909"/>
    <lineage>
        <taxon>Eukaryota</taxon>
        <taxon>Metazoa</taxon>
        <taxon>Spiralia</taxon>
        <taxon>Lophotrochozoa</taxon>
        <taxon>Annelida</taxon>
        <taxon>Polychaeta</taxon>
        <taxon>Sedentaria</taxon>
        <taxon>Scolecida</taxon>
        <taxon>Capitellidae</taxon>
        <taxon>Capitella</taxon>
    </lineage>
</organism>
<dbReference type="HOGENOM" id="CLU_519963_0_0_1"/>
<reference evidence="3" key="1">
    <citation type="submission" date="2012-12" db="EMBL/GenBank/DDBJ databases">
        <authorList>
            <person name="Hellsten U."/>
            <person name="Grimwood J."/>
            <person name="Chapman J.A."/>
            <person name="Shapiro H."/>
            <person name="Aerts A."/>
            <person name="Otillar R.P."/>
            <person name="Terry A.Y."/>
            <person name="Boore J.L."/>
            <person name="Simakov O."/>
            <person name="Marletaz F."/>
            <person name="Cho S.-J."/>
            <person name="Edsinger-Gonzales E."/>
            <person name="Havlak P."/>
            <person name="Kuo D.-H."/>
            <person name="Larsson T."/>
            <person name="Lv J."/>
            <person name="Arendt D."/>
            <person name="Savage R."/>
            <person name="Osoegawa K."/>
            <person name="de Jong P."/>
            <person name="Lindberg D.R."/>
            <person name="Seaver E.C."/>
            <person name="Weisblat D.A."/>
            <person name="Putnam N.H."/>
            <person name="Grigoriev I.V."/>
            <person name="Rokhsar D.S."/>
        </authorList>
    </citation>
    <scope>NUCLEOTIDE SEQUENCE</scope>
    <source>
        <strain evidence="3">I ESC-2004</strain>
    </source>
</reference>
<keyword evidence="3" id="KW-1185">Reference proteome</keyword>
<dbReference type="EnsemblMetazoa" id="CapteT200544">
    <property type="protein sequence ID" value="CapteP200544"/>
    <property type="gene ID" value="CapteG200544"/>
</dbReference>
<dbReference type="Proteomes" id="UP000014760">
    <property type="component" value="Unassembled WGS sequence"/>
</dbReference>
<dbReference type="EMBL" id="AMQN01003185">
    <property type="status" value="NOT_ANNOTATED_CDS"/>
    <property type="molecule type" value="Genomic_DNA"/>
</dbReference>
<protein>
    <submittedName>
        <fullName evidence="1 2">Uncharacterized protein</fullName>
    </submittedName>
</protein>
<sequence>MGGHQCLNPLFITSPTHAISVAINRILYHRGSAYKPRVYMPLMQLSYASMSRDAGCDYGSVHAGHEVKDLHAKLLNRSYTGSRNSPITVVSNGLILLKIPKMHDIRLTVIKVIYQGREKKKVNSYISYTCHSPVIASCPEDAKHSFDEGPKAPIIARFGSYTVCKWNAVVRLHQAPSSLEGLLGNPEKLNQLVLPLATAPCTEALGRFLTRAIMCGVLHFDYRKLLQHTFKAIESYENAAYVNQSRQTVFRIHIIIRSLLLQLPAISRHAIHAEAFAPKSDLHHRPCTCVHTLSPMRNSNFRRHFRCSRASLSAANHGVHFRPDSIIDYRRFGFGGGSEKACFLLASLDPSCDRFCQLPSLLFEVSSRCSEPLPSISNPPAFPLPDPSRQIYFLFPSRSELMGRHDVHSKWTLGEMNAHCPNCRFAVHLSRIECFMRRALVLSTAQQIASNTMTFALLRTAPFFDTDLLYDDIDTAMKTTPVSATELLVFKISISAFSSPGRHEAPSAKVKSASQMGALCVERC</sequence>
<reference evidence="2" key="3">
    <citation type="submission" date="2015-06" db="UniProtKB">
        <authorList>
            <consortium name="EnsemblMetazoa"/>
        </authorList>
    </citation>
    <scope>IDENTIFICATION</scope>
</reference>
<gene>
    <name evidence="1" type="ORF">CAPTEDRAFT_200544</name>
</gene>
<dbReference type="AlphaFoldDB" id="R7TFN5"/>
<dbReference type="EMBL" id="KB311138">
    <property type="protein sequence ID" value="ELT89856.1"/>
    <property type="molecule type" value="Genomic_DNA"/>
</dbReference>
<evidence type="ECO:0000313" key="2">
    <source>
        <dbReference type="EnsemblMetazoa" id="CapteP200544"/>
    </source>
</evidence>
<evidence type="ECO:0000313" key="1">
    <source>
        <dbReference type="EMBL" id="ELT89856.1"/>
    </source>
</evidence>
<accession>R7TFN5</accession>